<sequence>MEVAQVLRMNGGAGKTSYANNSFVQKKAITLSKPIREEAIISLYSNTLPRSLAIADLGCSSGPNTFSVVSELIKTLEKLCRKLNHKSPEYRVFLNDLPGNDFNSIFNSLDNFKEKLQTEVKGFLKCRAEELVEEGRMVLTILGRRNDAEDPASMEGGYLIWELMAMALSEMCVQGIIKEEQLDSLNIPQYTPSPSEVKLEVLKEGSFMINRVEVCQVNWNPLEDWNALEFEYERSESLSESGYNLAQCMRSVAEPMLVSHFGGHIIEEVFSRFQKILADRMSKCKTEFSNITISMTRKA</sequence>
<dbReference type="GO" id="GO:0046872">
    <property type="term" value="F:metal ion binding"/>
    <property type="evidence" value="ECO:0007669"/>
    <property type="project" value="UniProtKB-KW"/>
</dbReference>
<reference evidence="5" key="1">
    <citation type="journal article" date="2014" name="Nat. Commun.">
        <title>Genome sequence of mungbean and insights into evolution within Vigna species.</title>
        <authorList>
            <person name="Kang Y.J."/>
            <person name="Kim S.K."/>
            <person name="Kim M.Y."/>
            <person name="Lestari P."/>
            <person name="Kim K.H."/>
            <person name="Ha B.K."/>
            <person name="Jun T.H."/>
            <person name="Hwang W.J."/>
            <person name="Lee T."/>
            <person name="Lee J."/>
            <person name="Shim S."/>
            <person name="Yoon M.Y."/>
            <person name="Jang Y.E."/>
            <person name="Han K.S."/>
            <person name="Taeprayoon P."/>
            <person name="Yoon N."/>
            <person name="Somta P."/>
            <person name="Tanya P."/>
            <person name="Kim K.S."/>
            <person name="Gwag J.G."/>
            <person name="Moon J.K."/>
            <person name="Lee Y.H."/>
            <person name="Park B.S."/>
            <person name="Bombarely A."/>
            <person name="Doyle J.J."/>
            <person name="Jackson S.A."/>
            <person name="Schafleitner R."/>
            <person name="Srinives P."/>
            <person name="Varshney R.K."/>
            <person name="Lee S.H."/>
        </authorList>
    </citation>
    <scope>NUCLEOTIDE SEQUENCE [LARGE SCALE GENOMIC DNA]</scope>
    <source>
        <strain evidence="5">cv. VC1973A</strain>
    </source>
</reference>
<reference evidence="6" key="2">
    <citation type="submission" date="2025-08" db="UniProtKB">
        <authorList>
            <consortium name="RefSeq"/>
        </authorList>
    </citation>
    <scope>IDENTIFICATION</scope>
    <source>
        <tissue evidence="6">Leaf</tissue>
    </source>
</reference>
<keyword evidence="3" id="KW-0479">Metal-binding</keyword>
<evidence type="ECO:0000256" key="2">
    <source>
        <dbReference type="ARBA" id="ARBA00022679"/>
    </source>
</evidence>
<keyword evidence="1" id="KW-0489">Methyltransferase</keyword>
<dbReference type="InterPro" id="IPR042086">
    <property type="entry name" value="MeTrfase_capping"/>
</dbReference>
<dbReference type="RefSeq" id="XP_022640161.1">
    <property type="nucleotide sequence ID" value="XM_022784440.1"/>
</dbReference>
<organism evidence="5 6">
    <name type="scientific">Vigna radiata var. radiata</name>
    <name type="common">Mung bean</name>
    <name type="synonym">Phaseolus aureus</name>
    <dbReference type="NCBI Taxonomy" id="3916"/>
    <lineage>
        <taxon>Eukaryota</taxon>
        <taxon>Viridiplantae</taxon>
        <taxon>Streptophyta</taxon>
        <taxon>Embryophyta</taxon>
        <taxon>Tracheophyta</taxon>
        <taxon>Spermatophyta</taxon>
        <taxon>Magnoliopsida</taxon>
        <taxon>eudicotyledons</taxon>
        <taxon>Gunneridae</taxon>
        <taxon>Pentapetalae</taxon>
        <taxon>rosids</taxon>
        <taxon>fabids</taxon>
        <taxon>Fabales</taxon>
        <taxon>Fabaceae</taxon>
        <taxon>Papilionoideae</taxon>
        <taxon>50 kb inversion clade</taxon>
        <taxon>NPAAA clade</taxon>
        <taxon>indigoferoid/millettioid clade</taxon>
        <taxon>Phaseoleae</taxon>
        <taxon>Vigna</taxon>
    </lineage>
</organism>
<dbReference type="InterPro" id="IPR005299">
    <property type="entry name" value="MeTrfase_7"/>
</dbReference>
<evidence type="ECO:0000256" key="3">
    <source>
        <dbReference type="ARBA" id="ARBA00022723"/>
    </source>
</evidence>
<evidence type="ECO:0000256" key="1">
    <source>
        <dbReference type="ARBA" id="ARBA00022603"/>
    </source>
</evidence>
<dbReference type="AlphaFoldDB" id="A0A3Q0F994"/>
<accession>A0A3Q0F994</accession>
<dbReference type="Pfam" id="PF03492">
    <property type="entry name" value="Methyltransf_7"/>
    <property type="match status" value="1"/>
</dbReference>
<dbReference type="PANTHER" id="PTHR31009">
    <property type="entry name" value="S-ADENOSYL-L-METHIONINE:CARBOXYL METHYLTRANSFERASE FAMILY PROTEIN"/>
    <property type="match status" value="1"/>
</dbReference>
<dbReference type="SUPFAM" id="SSF53335">
    <property type="entry name" value="S-adenosyl-L-methionine-dependent methyltransferases"/>
    <property type="match status" value="1"/>
</dbReference>
<evidence type="ECO:0000313" key="5">
    <source>
        <dbReference type="Proteomes" id="UP000087766"/>
    </source>
</evidence>
<dbReference type="GeneID" id="111240513"/>
<protein>
    <submittedName>
        <fullName evidence="6">Salicylate carboxymethyltransferase-like</fullName>
    </submittedName>
</protein>
<dbReference type="GO" id="GO:0032259">
    <property type="term" value="P:methylation"/>
    <property type="evidence" value="ECO:0007669"/>
    <property type="project" value="UniProtKB-KW"/>
</dbReference>
<dbReference type="Gene3D" id="3.40.50.150">
    <property type="entry name" value="Vaccinia Virus protein VP39"/>
    <property type="match status" value="2"/>
</dbReference>
<keyword evidence="2" id="KW-0808">Transferase</keyword>
<dbReference type="Gene3D" id="1.10.1200.270">
    <property type="entry name" value="Methyltransferase, alpha-helical capping domain"/>
    <property type="match status" value="1"/>
</dbReference>
<proteinExistence type="predicted"/>
<dbReference type="InterPro" id="IPR029063">
    <property type="entry name" value="SAM-dependent_MTases_sf"/>
</dbReference>
<evidence type="ECO:0000256" key="4">
    <source>
        <dbReference type="ARBA" id="ARBA00022842"/>
    </source>
</evidence>
<keyword evidence="4" id="KW-0460">Magnesium</keyword>
<dbReference type="GO" id="GO:0008168">
    <property type="term" value="F:methyltransferase activity"/>
    <property type="evidence" value="ECO:0007669"/>
    <property type="project" value="UniProtKB-KW"/>
</dbReference>
<dbReference type="Proteomes" id="UP000087766">
    <property type="component" value="Chromosome 7"/>
</dbReference>
<keyword evidence="5" id="KW-1185">Reference proteome</keyword>
<evidence type="ECO:0000313" key="6">
    <source>
        <dbReference type="RefSeq" id="XP_022640161.1"/>
    </source>
</evidence>
<dbReference type="KEGG" id="vra:111240513"/>
<name>A0A3Q0F994_VIGRR</name>
<dbReference type="OrthoDB" id="1872732at2759"/>
<gene>
    <name evidence="6" type="primary">LOC111240513</name>
</gene>